<reference evidence="4 5" key="1">
    <citation type="journal article" date="2015" name="Genome Biol. Evol.">
        <title>The genome of winter moth (Operophtera brumata) provides a genomic perspective on sexual dimorphism and phenology.</title>
        <authorList>
            <person name="Derks M.F."/>
            <person name="Smit S."/>
            <person name="Salis L."/>
            <person name="Schijlen E."/>
            <person name="Bossers A."/>
            <person name="Mateman C."/>
            <person name="Pijl A.S."/>
            <person name="de Ridder D."/>
            <person name="Groenen M.A."/>
            <person name="Visser M.E."/>
            <person name="Megens H.J."/>
        </authorList>
    </citation>
    <scope>NUCLEOTIDE SEQUENCE [LARGE SCALE GENOMIC DNA]</scope>
    <source>
        <strain evidence="4">WM2013NL</strain>
        <tissue evidence="4">Head and thorax</tissue>
    </source>
</reference>
<evidence type="ECO:0000313" key="5">
    <source>
        <dbReference type="Proteomes" id="UP000037510"/>
    </source>
</evidence>
<feature type="compositionally biased region" description="Basic residues" evidence="2">
    <location>
        <begin position="71"/>
        <end position="81"/>
    </location>
</feature>
<organism evidence="4 5">
    <name type="scientific">Operophtera brumata</name>
    <name type="common">Winter moth</name>
    <name type="synonym">Phalaena brumata</name>
    <dbReference type="NCBI Taxonomy" id="104452"/>
    <lineage>
        <taxon>Eukaryota</taxon>
        <taxon>Metazoa</taxon>
        <taxon>Ecdysozoa</taxon>
        <taxon>Arthropoda</taxon>
        <taxon>Hexapoda</taxon>
        <taxon>Insecta</taxon>
        <taxon>Pterygota</taxon>
        <taxon>Neoptera</taxon>
        <taxon>Endopterygota</taxon>
        <taxon>Lepidoptera</taxon>
        <taxon>Glossata</taxon>
        <taxon>Ditrysia</taxon>
        <taxon>Geometroidea</taxon>
        <taxon>Geometridae</taxon>
        <taxon>Larentiinae</taxon>
        <taxon>Operophtera</taxon>
    </lineage>
</organism>
<dbReference type="GO" id="GO:0006357">
    <property type="term" value="P:regulation of transcription by RNA polymerase II"/>
    <property type="evidence" value="ECO:0007669"/>
    <property type="project" value="InterPro"/>
</dbReference>
<evidence type="ECO:0000259" key="3">
    <source>
        <dbReference type="PROSITE" id="PS51319"/>
    </source>
</evidence>
<name>A0A0L7L3N0_OPEBR</name>
<dbReference type="InterPro" id="IPR035441">
    <property type="entry name" value="TFIIS/LEDGF_dom_sf"/>
</dbReference>
<dbReference type="GO" id="GO:0016592">
    <property type="term" value="C:mediator complex"/>
    <property type="evidence" value="ECO:0007669"/>
    <property type="project" value="InterPro"/>
</dbReference>
<comment type="caution">
    <text evidence="4">The sequence shown here is derived from an EMBL/GenBank/DDBJ whole genome shotgun (WGS) entry which is preliminary data.</text>
</comment>
<dbReference type="InterPro" id="IPR042376">
    <property type="entry name" value="MED26"/>
</dbReference>
<dbReference type="Proteomes" id="UP000037510">
    <property type="component" value="Unassembled WGS sequence"/>
</dbReference>
<evidence type="ECO:0000256" key="2">
    <source>
        <dbReference type="SAM" id="MobiDB-lite"/>
    </source>
</evidence>
<keyword evidence="5" id="KW-1185">Reference proteome</keyword>
<gene>
    <name evidence="4" type="ORF">OBRU01_16118</name>
</gene>
<dbReference type="GO" id="GO:0070847">
    <property type="term" value="C:core mediator complex"/>
    <property type="evidence" value="ECO:0007669"/>
    <property type="project" value="TreeGrafter"/>
</dbReference>
<feature type="domain" description="TFIIS N-terminal" evidence="3">
    <location>
        <begin position="1"/>
        <end position="46"/>
    </location>
</feature>
<feature type="region of interest" description="Disordered" evidence="2">
    <location>
        <begin position="49"/>
        <end position="98"/>
    </location>
</feature>
<feature type="compositionally biased region" description="Pro residues" evidence="2">
    <location>
        <begin position="209"/>
        <end position="225"/>
    </location>
</feature>
<dbReference type="PANTHER" id="PTHR15201:SF1">
    <property type="entry name" value="MEDIATOR OF RNA POLYMERASE II TRANSCRIPTION SUBUNIT 26"/>
    <property type="match status" value="1"/>
</dbReference>
<protein>
    <submittedName>
        <fullName evidence="4">Mediator of RNA polymerase II transcription subunit 26</fullName>
    </submittedName>
</protein>
<dbReference type="PROSITE" id="PS51319">
    <property type="entry name" value="TFIIS_N"/>
    <property type="match status" value="1"/>
</dbReference>
<dbReference type="InterPro" id="IPR017923">
    <property type="entry name" value="TFIIS_N"/>
</dbReference>
<sequence length="410" mass="46427">MHTVNEIISILEKFNITKELLETSDPQLARRAKVLVKRWRDLVIPSVASPGHTAVKRPPSPQPLYDEKRAKRDKKPKKRSKPPASPGSPDVMLIEDTPPLPPLEDEREYHECTCGEVAELDCPAARSLEVHPLHIRALHHAYLPGINGTRAPIYPHQFAVRKLTDPERPDLFTSVVPLYNYSDYADDHCTKNMSKVPLCSHLPWTEFAPSPPEPPPPPSPPPIRPYPIDDVVKEETLQTKEDNSLDSEATNCSLDDINIEAEMVSVPNLEPSERLKAPILSIDEETQFCKVESGVPEKMEVEEEFETEHQDHRTVERTKEDLNGQALYDMVQCTIDNIPYDYNQMSLAPVITLPEEVVEASPALEEALTRSEAETERLTFDRPPRPDNFTEWHECARLGELIALPYVVID</sequence>
<evidence type="ECO:0000256" key="1">
    <source>
        <dbReference type="PROSITE-ProRule" id="PRU00649"/>
    </source>
</evidence>
<feature type="region of interest" description="Disordered" evidence="2">
    <location>
        <begin position="208"/>
        <end position="228"/>
    </location>
</feature>
<dbReference type="EMBL" id="JTDY01003221">
    <property type="protein sequence ID" value="KOB69926.1"/>
    <property type="molecule type" value="Genomic_DNA"/>
</dbReference>
<dbReference type="GO" id="GO:0010628">
    <property type="term" value="P:positive regulation of gene expression"/>
    <property type="evidence" value="ECO:0007669"/>
    <property type="project" value="TreeGrafter"/>
</dbReference>
<dbReference type="AlphaFoldDB" id="A0A0L7L3N0"/>
<proteinExistence type="predicted"/>
<dbReference type="SUPFAM" id="SSF47676">
    <property type="entry name" value="Conserved domain common to transcription factors TFIIS, elongin A, CRSP70"/>
    <property type="match status" value="1"/>
</dbReference>
<accession>A0A0L7L3N0</accession>
<comment type="subcellular location">
    <subcellularLocation>
        <location evidence="1">Nucleus</location>
    </subcellularLocation>
</comment>
<dbReference type="PANTHER" id="PTHR15201">
    <property type="entry name" value="CRSP70"/>
    <property type="match status" value="1"/>
</dbReference>
<evidence type="ECO:0000313" key="4">
    <source>
        <dbReference type="EMBL" id="KOB69926.1"/>
    </source>
</evidence>
<keyword evidence="1" id="KW-0539">Nucleus</keyword>
<dbReference type="GO" id="GO:0003712">
    <property type="term" value="F:transcription coregulator activity"/>
    <property type="evidence" value="ECO:0007669"/>
    <property type="project" value="TreeGrafter"/>
</dbReference>